<comment type="caution">
    <text evidence="1">The sequence shown here is derived from an EMBL/GenBank/DDBJ whole genome shotgun (WGS) entry which is preliminary data.</text>
</comment>
<organism evidence="1 2">
    <name type="scientific">Candidatus Methylumidiphilus alinenensis</name>
    <dbReference type="NCBI Taxonomy" id="2202197"/>
    <lineage>
        <taxon>Bacteria</taxon>
        <taxon>Pseudomonadati</taxon>
        <taxon>Pseudomonadota</taxon>
        <taxon>Gammaproteobacteria</taxon>
        <taxon>Methylococcales</taxon>
        <taxon>Candidatus Methylumidiphilus</taxon>
    </lineage>
</organism>
<dbReference type="Gene3D" id="3.30.2310.20">
    <property type="entry name" value="RelE-like"/>
    <property type="match status" value="1"/>
</dbReference>
<gene>
    <name evidence="1" type="ORF">DM484_22880</name>
</gene>
<evidence type="ECO:0000313" key="2">
    <source>
        <dbReference type="Proteomes" id="UP000249396"/>
    </source>
</evidence>
<dbReference type="EMBL" id="QJPH01000461">
    <property type="protein sequence ID" value="PZN73282.1"/>
    <property type="molecule type" value="Genomic_DNA"/>
</dbReference>
<accession>A0A2W4QMN3</accession>
<dbReference type="Proteomes" id="UP000249396">
    <property type="component" value="Unassembled WGS sequence"/>
</dbReference>
<dbReference type="AlphaFoldDB" id="A0A2W4QMN3"/>
<dbReference type="InterPro" id="IPR035093">
    <property type="entry name" value="RelE/ParE_toxin_dom_sf"/>
</dbReference>
<evidence type="ECO:0000313" key="1">
    <source>
        <dbReference type="EMBL" id="PZN73282.1"/>
    </source>
</evidence>
<reference evidence="1 2" key="1">
    <citation type="journal article" date="2018" name="Aquat. Microb. Ecol.">
        <title>Gammaproteobacterial methanotrophs dominate.</title>
        <authorList>
            <person name="Rissanen A.J."/>
            <person name="Saarenheimo J."/>
            <person name="Tiirola M."/>
            <person name="Peura S."/>
            <person name="Aalto S.L."/>
            <person name="Karvinen A."/>
            <person name="Nykanen H."/>
        </authorList>
    </citation>
    <scope>NUCLEOTIDE SEQUENCE [LARGE SCALE GENOMIC DNA]</scope>
    <source>
        <strain evidence="1">AMbin10</strain>
    </source>
</reference>
<name>A0A2W4QMN3_9GAMM</name>
<protein>
    <submittedName>
        <fullName evidence="1">Addiction module toxin RelE</fullName>
    </submittedName>
</protein>
<sequence>MKVIVTPEAEMDIGSAQQWYDHERKGLGKEFRAEIRHSIGLIRDNPYAYIETYRQIRRVLLNRFPFALYYVLFEESVIVLACIHANRSPEFIKSRLNIN</sequence>
<proteinExistence type="predicted"/>